<protein>
    <submittedName>
        <fullName evidence="1">Uncharacterized protein</fullName>
    </submittedName>
</protein>
<name>A0A1V9YT29_ACHHY</name>
<sequence>MHRISPGHDFFLFIGTHSPTTYRVRTDVVQQLKARHVPTDTAPFLSTHDIVVSAFFSATNTTLGCVAVNLRSRLKLPATTAGNYAEAVAFSRTTYCNPATIRRAFLDKDGPIVIATTDFPDLLQAVLGGKLTILTNWSSFYHHLKLAPSKMATGREPLAKEFFVPFDACAILYQHMPNDLRIKVTMTETVTHELFEPLAPTA</sequence>
<comment type="caution">
    <text evidence="1">The sequence shown here is derived from an EMBL/GenBank/DDBJ whole genome shotgun (WGS) entry which is preliminary data.</text>
</comment>
<gene>
    <name evidence="1" type="ORF">ACHHYP_20286</name>
</gene>
<dbReference type="AlphaFoldDB" id="A0A1V9YT29"/>
<evidence type="ECO:0000313" key="1">
    <source>
        <dbReference type="EMBL" id="OQR88896.1"/>
    </source>
</evidence>
<accession>A0A1V9YT29</accession>
<keyword evidence="2" id="KW-1185">Reference proteome</keyword>
<dbReference type="OrthoDB" id="418976at2759"/>
<dbReference type="Proteomes" id="UP000243579">
    <property type="component" value="Unassembled WGS sequence"/>
</dbReference>
<organism evidence="1 2">
    <name type="scientific">Achlya hypogyna</name>
    <name type="common">Oomycete</name>
    <name type="synonym">Protoachlya hypogyna</name>
    <dbReference type="NCBI Taxonomy" id="1202772"/>
    <lineage>
        <taxon>Eukaryota</taxon>
        <taxon>Sar</taxon>
        <taxon>Stramenopiles</taxon>
        <taxon>Oomycota</taxon>
        <taxon>Saprolegniomycetes</taxon>
        <taxon>Saprolegniales</taxon>
        <taxon>Achlyaceae</taxon>
        <taxon>Achlya</taxon>
    </lineage>
</organism>
<reference evidence="1 2" key="1">
    <citation type="journal article" date="2014" name="Genome Biol. Evol.">
        <title>The secreted proteins of Achlya hypogyna and Thraustotheca clavata identify the ancestral oomycete secretome and reveal gene acquisitions by horizontal gene transfer.</title>
        <authorList>
            <person name="Misner I."/>
            <person name="Blouin N."/>
            <person name="Leonard G."/>
            <person name="Richards T.A."/>
            <person name="Lane C.E."/>
        </authorList>
    </citation>
    <scope>NUCLEOTIDE SEQUENCE [LARGE SCALE GENOMIC DNA]</scope>
    <source>
        <strain evidence="1 2">ATCC 48635</strain>
    </source>
</reference>
<evidence type="ECO:0000313" key="2">
    <source>
        <dbReference type="Proteomes" id="UP000243579"/>
    </source>
</evidence>
<dbReference type="EMBL" id="JNBR01001035">
    <property type="protein sequence ID" value="OQR88896.1"/>
    <property type="molecule type" value="Genomic_DNA"/>
</dbReference>
<proteinExistence type="predicted"/>